<dbReference type="NCBIfam" id="NF012200">
    <property type="entry name" value="choice_anch_D"/>
    <property type="match status" value="1"/>
</dbReference>
<reference evidence="5 6" key="1">
    <citation type="submission" date="2017-08" db="EMBL/GenBank/DDBJ databases">
        <title>Infants hospitalized years apart are colonized by the same room-sourced microbial strains.</title>
        <authorList>
            <person name="Brooks B."/>
            <person name="Olm M.R."/>
            <person name="Firek B.A."/>
            <person name="Baker R."/>
            <person name="Thomas B.C."/>
            <person name="Morowitz M.J."/>
            <person name="Banfield J.F."/>
        </authorList>
    </citation>
    <scope>NUCLEOTIDE SEQUENCE [LARGE SCALE GENOMIC DNA]</scope>
    <source>
        <strain evidence="5">S2_018_000_R2_104</strain>
    </source>
</reference>
<name>A0A2W5A395_9BACT</name>
<feature type="domain" description="Abnormal spindle-like microcephaly-associated protein ASH" evidence="4">
    <location>
        <begin position="154"/>
        <end position="236"/>
    </location>
</feature>
<evidence type="ECO:0000256" key="3">
    <source>
        <dbReference type="SAM" id="MobiDB-lite"/>
    </source>
</evidence>
<proteinExistence type="predicted"/>
<evidence type="ECO:0000256" key="1">
    <source>
        <dbReference type="ARBA" id="ARBA00004496"/>
    </source>
</evidence>
<evidence type="ECO:0000313" key="5">
    <source>
        <dbReference type="EMBL" id="PZO87712.1"/>
    </source>
</evidence>
<protein>
    <recommendedName>
        <fullName evidence="4">Abnormal spindle-like microcephaly-associated protein ASH domain-containing protein</fullName>
    </recommendedName>
</protein>
<dbReference type="Pfam" id="PF15780">
    <property type="entry name" value="ASH"/>
    <property type="match status" value="2"/>
</dbReference>
<dbReference type="AlphaFoldDB" id="A0A2W5A395"/>
<dbReference type="Gene3D" id="2.60.40.10">
    <property type="entry name" value="Immunoglobulins"/>
    <property type="match status" value="3"/>
</dbReference>
<evidence type="ECO:0000256" key="2">
    <source>
        <dbReference type="ARBA" id="ARBA00022490"/>
    </source>
</evidence>
<gene>
    <name evidence="5" type="ORF">DI626_03395</name>
</gene>
<organism evidence="5 6">
    <name type="scientific">Micavibrio aeruginosavorus</name>
    <dbReference type="NCBI Taxonomy" id="349221"/>
    <lineage>
        <taxon>Bacteria</taxon>
        <taxon>Pseudomonadati</taxon>
        <taxon>Bdellovibrionota</taxon>
        <taxon>Bdellovibrionia</taxon>
        <taxon>Bdellovibrionales</taxon>
        <taxon>Pseudobdellovibrionaceae</taxon>
        <taxon>Micavibrio</taxon>
    </lineage>
</organism>
<feature type="domain" description="Abnormal spindle-like microcephaly-associated protein ASH" evidence="4">
    <location>
        <begin position="271"/>
        <end position="357"/>
    </location>
</feature>
<dbReference type="EMBL" id="QFNK01000045">
    <property type="protein sequence ID" value="PZO87712.1"/>
    <property type="molecule type" value="Genomic_DNA"/>
</dbReference>
<feature type="non-terminal residue" evidence="5">
    <location>
        <position position="483"/>
    </location>
</feature>
<accession>A0A2W5A395</accession>
<keyword evidence="2" id="KW-0963">Cytoplasm</keyword>
<comment type="subcellular location">
    <subcellularLocation>
        <location evidence="1">Cytoplasm</location>
    </subcellularLocation>
</comment>
<feature type="region of interest" description="Disordered" evidence="3">
    <location>
        <begin position="403"/>
        <end position="483"/>
    </location>
</feature>
<evidence type="ECO:0000313" key="6">
    <source>
        <dbReference type="Proteomes" id="UP000249557"/>
    </source>
</evidence>
<comment type="caution">
    <text evidence="5">The sequence shown here is derived from an EMBL/GenBank/DDBJ whole genome shotgun (WGS) entry which is preliminary data.</text>
</comment>
<sequence>MFVAALALPHVANAQSAFDDPGARNASGAGGDLVTVSEKVEAGGVAMGSSSQVVVLFKNEDSKPIKTGAINLYPSSNISATVGENQCSGAAIEPGEVCAISVQVKGLQEGRYRIEMLIRHDGRAKLLTATINGEVERAGDGQVDLISDVELIPSSIDFGSLTESKAQSKTVILRNKTSKDIDIEDVSIEAGLQSGFQLNTNCTTLQTGSACVATVSWLPEKKGPSTGTLIVKHSGSTGVSTGEIKGEYTPQASQPAESFPEAVPGKGLLISSKEEVDFGGGVTQSSSITVSLVNVGDVPLTITNVFMTNAENGVRVEPTGCKASTSLAPLEACPLTLTWEPVREGSIVDDVQIAHSGARGLLVLPLRGSASKGINKDKKAITLSRSPGVEAIISQIQPLSLEEVEGTKASQTAPAGGNMPRAPETNAATVEQAKKDGAEIVQGGDRAVSGKVSQNPAGKRNAGFQNASYGGSDPELGITDADV</sequence>
<evidence type="ECO:0000259" key="4">
    <source>
        <dbReference type="Pfam" id="PF15780"/>
    </source>
</evidence>
<dbReference type="Proteomes" id="UP000249557">
    <property type="component" value="Unassembled WGS sequence"/>
</dbReference>
<dbReference type="InterPro" id="IPR013783">
    <property type="entry name" value="Ig-like_fold"/>
</dbReference>
<dbReference type="GO" id="GO:0005737">
    <property type="term" value="C:cytoplasm"/>
    <property type="evidence" value="ECO:0007669"/>
    <property type="project" value="UniProtKB-SubCell"/>
</dbReference>
<dbReference type="InterPro" id="IPR031549">
    <property type="entry name" value="ASH"/>
</dbReference>